<evidence type="ECO:0000313" key="4">
    <source>
        <dbReference type="Proteomes" id="UP000092018"/>
    </source>
</evidence>
<dbReference type="SUPFAM" id="SSF47473">
    <property type="entry name" value="EF-hand"/>
    <property type="match status" value="1"/>
</dbReference>
<dbReference type="EMBL" id="CP016177">
    <property type="protein sequence ID" value="ANO34088.1"/>
    <property type="molecule type" value="Genomic_DNA"/>
</dbReference>
<name>A0AAN0XX07_9VIBR</name>
<dbReference type="Pfam" id="PF13202">
    <property type="entry name" value="EF-hand_5"/>
    <property type="match status" value="2"/>
</dbReference>
<dbReference type="PROSITE" id="PS00018">
    <property type="entry name" value="EF_HAND_1"/>
    <property type="match status" value="1"/>
</dbReference>
<evidence type="ECO:0000313" key="3">
    <source>
        <dbReference type="EMBL" id="ANO34088.1"/>
    </source>
</evidence>
<feature type="region of interest" description="Disordered" evidence="1">
    <location>
        <begin position="344"/>
        <end position="366"/>
    </location>
</feature>
<gene>
    <name evidence="3" type="ORF">A6E01_04500</name>
</gene>
<dbReference type="InterPro" id="IPR002048">
    <property type="entry name" value="EF_hand_dom"/>
</dbReference>
<proteinExistence type="predicted"/>
<feature type="compositionally biased region" description="Polar residues" evidence="1">
    <location>
        <begin position="402"/>
        <end position="428"/>
    </location>
</feature>
<dbReference type="GO" id="GO:0005509">
    <property type="term" value="F:calcium ion binding"/>
    <property type="evidence" value="ECO:0007669"/>
    <property type="project" value="InterPro"/>
</dbReference>
<dbReference type="Pfam" id="PF07603">
    <property type="entry name" value="Lcl_C"/>
    <property type="match status" value="2"/>
</dbReference>
<feature type="domain" description="EF-hand" evidence="2">
    <location>
        <begin position="420"/>
        <end position="455"/>
    </location>
</feature>
<reference evidence="3 4" key="1">
    <citation type="submission" date="2016-06" db="EMBL/GenBank/DDBJ databases">
        <title>Adaptive Radiation by Waves of Gene Transfer Leads to Fine-Scale Resource Partitioning in Marine Microbes.</title>
        <authorList>
            <person name="Hehemann J.-H."/>
            <person name="Arevalo P."/>
            <person name="Datta M.S."/>
            <person name="Yu X."/>
            <person name="Corzett C."/>
            <person name="Henschel A."/>
            <person name="Preheim S.P."/>
            <person name="Timberlake S."/>
            <person name="Alm E.J."/>
            <person name="Polz M.F."/>
        </authorList>
    </citation>
    <scope>NUCLEOTIDE SEQUENCE [LARGE SCALE GENOMIC DNA]</scope>
    <source>
        <strain evidence="3 4">FF50</strain>
    </source>
</reference>
<sequence>MVVNSATQPELVQTSQTASYAIVDTGQRKSYNNNEVIPFPDSGHDFYGQDSNYSSSQPSYTDNNDGTITDNVTGLIWQKQMGEKLSYDEAMLKINSLNLAGHDDWRIPTIKELYSLIQFSGQVKGQKAVTPFIDTSFFNQPLGNTQIGEREIDAQTWSSTEYVDKTMKNDDTVFGVNFVDGRIKGYPKFNPRTKEPNKMYFRFVRGNEAYGKNNFIDNDDGTITDLATGLTWQQEDSKIGLNWQEALEYSENLTLADQSDWRLPNAKELQSIVDYTRSPETSNSAAIDPIFYTSSITNEAGEKDYPYYWSSTTHLDGPTPESGAVYVSFGKALGQMHENIMDVHGAGSQRSDPKAGQPMSRGPQGDYIRVDNYVRSVRGGYEDFADQVNTPPQAEKINEYTTTSVSSQFRSGSQNQTHNKNQNQSNKFINRLDKNGDGKVSSSEFKAGTKRFNHLDKNKDGYITANEAPTGPPTHRQ</sequence>
<protein>
    <recommendedName>
        <fullName evidence="2">EF-hand domain-containing protein</fullName>
    </recommendedName>
</protein>
<feature type="region of interest" description="Disordered" evidence="1">
    <location>
        <begin position="402"/>
        <end position="477"/>
    </location>
</feature>
<dbReference type="KEGG" id="vbr:A6E01_04500"/>
<dbReference type="InterPro" id="IPR011460">
    <property type="entry name" value="Lcl_C"/>
</dbReference>
<dbReference type="InterPro" id="IPR011992">
    <property type="entry name" value="EF-hand-dom_pair"/>
</dbReference>
<organism evidence="3 4">
    <name type="scientific">Vibrio breoganii</name>
    <dbReference type="NCBI Taxonomy" id="553239"/>
    <lineage>
        <taxon>Bacteria</taxon>
        <taxon>Pseudomonadati</taxon>
        <taxon>Pseudomonadota</taxon>
        <taxon>Gammaproteobacteria</taxon>
        <taxon>Vibrionales</taxon>
        <taxon>Vibrionaceae</taxon>
        <taxon>Vibrio</taxon>
    </lineage>
</organism>
<evidence type="ECO:0000259" key="2">
    <source>
        <dbReference type="PROSITE" id="PS50222"/>
    </source>
</evidence>
<dbReference type="Proteomes" id="UP000092018">
    <property type="component" value="Chromosome 1"/>
</dbReference>
<accession>A0AAN0XX07</accession>
<dbReference type="PANTHER" id="PTHR35812:SF1">
    <property type="entry name" value="LIPOPROTEIN"/>
    <property type="match status" value="1"/>
</dbReference>
<dbReference type="AlphaFoldDB" id="A0AAN0XX07"/>
<dbReference type="PROSITE" id="PS50222">
    <property type="entry name" value="EF_HAND_2"/>
    <property type="match status" value="1"/>
</dbReference>
<dbReference type="PANTHER" id="PTHR35812">
    <property type="entry name" value="LIPOPROTEIN"/>
    <property type="match status" value="1"/>
</dbReference>
<dbReference type="InterPro" id="IPR018247">
    <property type="entry name" value="EF_Hand_1_Ca_BS"/>
</dbReference>
<dbReference type="Gene3D" id="1.10.238.10">
    <property type="entry name" value="EF-hand"/>
    <property type="match status" value="1"/>
</dbReference>
<evidence type="ECO:0000256" key="1">
    <source>
        <dbReference type="SAM" id="MobiDB-lite"/>
    </source>
</evidence>